<dbReference type="Proteomes" id="UP000472580">
    <property type="component" value="Unassembled WGS sequence"/>
</dbReference>
<dbReference type="InterPro" id="IPR002559">
    <property type="entry name" value="Transposase_11"/>
</dbReference>
<dbReference type="GO" id="GO:0006313">
    <property type="term" value="P:DNA transposition"/>
    <property type="evidence" value="ECO:0007669"/>
    <property type="project" value="InterPro"/>
</dbReference>
<feature type="domain" description="H repeat-associated protein N-terminal" evidence="2">
    <location>
        <begin position="95"/>
        <end position="175"/>
    </location>
</feature>
<dbReference type="PANTHER" id="PTHR30298">
    <property type="entry name" value="H REPEAT-ASSOCIATED PREDICTED TRANSPOSASE"/>
    <property type="match status" value="1"/>
</dbReference>
<accession>A0A6L6YK75</accession>
<dbReference type="InterPro" id="IPR051698">
    <property type="entry name" value="Transposase_11-like"/>
</dbReference>
<keyword evidence="4" id="KW-1185">Reference proteome</keyword>
<dbReference type="Pfam" id="PF13808">
    <property type="entry name" value="DDE_Tnp_1_assoc"/>
    <property type="match status" value="1"/>
</dbReference>
<comment type="caution">
    <text evidence="3">The sequence shown here is derived from an EMBL/GenBank/DDBJ whole genome shotgun (WGS) entry which is preliminary data.</text>
</comment>
<dbReference type="InterPro" id="IPR032806">
    <property type="entry name" value="YbfD_N"/>
</dbReference>
<reference evidence="3 4" key="1">
    <citation type="submission" date="2019-12" db="EMBL/GenBank/DDBJ databases">
        <title>Microbes associate with the intestines of laboratory mice.</title>
        <authorList>
            <person name="Navarre W."/>
            <person name="Wong E."/>
        </authorList>
    </citation>
    <scope>NUCLEOTIDE SEQUENCE [LARGE SCALE GENOMIC DNA]</scope>
    <source>
        <strain evidence="3 4">NM82_D38</strain>
    </source>
</reference>
<evidence type="ECO:0000313" key="3">
    <source>
        <dbReference type="EMBL" id="MVX58027.1"/>
    </source>
</evidence>
<evidence type="ECO:0000259" key="2">
    <source>
        <dbReference type="Pfam" id="PF13808"/>
    </source>
</evidence>
<dbReference type="PANTHER" id="PTHR30298:SF0">
    <property type="entry name" value="PROTEIN YBFL-RELATED"/>
    <property type="match status" value="1"/>
</dbReference>
<dbReference type="NCBIfam" id="NF033564">
    <property type="entry name" value="transpos_ISAs1"/>
    <property type="match status" value="1"/>
</dbReference>
<proteinExistence type="predicted"/>
<dbReference type="AlphaFoldDB" id="A0A6L6YK75"/>
<protein>
    <submittedName>
        <fullName evidence="3">ISAs1 family transposase</fullName>
    </submittedName>
</protein>
<dbReference type="EMBL" id="WSRP01000096">
    <property type="protein sequence ID" value="MVX58027.1"/>
    <property type="molecule type" value="Genomic_DNA"/>
</dbReference>
<dbReference type="GO" id="GO:0003677">
    <property type="term" value="F:DNA binding"/>
    <property type="evidence" value="ECO:0007669"/>
    <property type="project" value="InterPro"/>
</dbReference>
<dbReference type="GO" id="GO:0004803">
    <property type="term" value="F:transposase activity"/>
    <property type="evidence" value="ECO:0007669"/>
    <property type="project" value="InterPro"/>
</dbReference>
<organism evidence="3 4">
    <name type="scientific">Parasutterella muris</name>
    <dbReference type="NCBI Taxonomy" id="2565572"/>
    <lineage>
        <taxon>Bacteria</taxon>
        <taxon>Pseudomonadati</taxon>
        <taxon>Pseudomonadota</taxon>
        <taxon>Betaproteobacteria</taxon>
        <taxon>Burkholderiales</taxon>
        <taxon>Sutterellaceae</taxon>
        <taxon>Parasutterella</taxon>
    </lineage>
</organism>
<evidence type="ECO:0000259" key="1">
    <source>
        <dbReference type="Pfam" id="PF01609"/>
    </source>
</evidence>
<dbReference type="Pfam" id="PF01609">
    <property type="entry name" value="DDE_Tnp_1"/>
    <property type="match status" value="1"/>
</dbReference>
<gene>
    <name evidence="3" type="ORF">E5987_12685</name>
</gene>
<feature type="domain" description="Transposase IS4-like" evidence="1">
    <location>
        <begin position="186"/>
        <end position="426"/>
    </location>
</feature>
<name>A0A6L6YK75_9BURK</name>
<dbReference type="InterPro" id="IPR047647">
    <property type="entry name" value="ISAs1_transpos"/>
</dbReference>
<evidence type="ECO:0000313" key="4">
    <source>
        <dbReference type="Proteomes" id="UP000472580"/>
    </source>
</evidence>
<sequence length="470" mass="53333">MMAVSKEILDLIPQGCKVNWNEKQQRFYVYKSTYYYSKEHKRSREQRTQVGTIVNGVFTYAKSYLLKQQIKDLKQEVKSSTAEIVNKTSEILSNEVVDPRQAAKVQYPLAYVYLVALLSSLSGQTSCVQIADYWSNHRAALETAFEDFPKQDISHDTVRRLLMLIDPEQFQSFYGRLVEPLLHKFTSRIVAVDGQAVKASRKSAERAGKYILTFYDTENGIALGQKLIGSKENEITHAASMVEGLDLAGCIVTADALNTQEKFASALIQRKADYCLAVKQNHKSLFYDMQLSFVDRTETRTLETEKVELGHGRIETRKISVLPGSCLPAALLKKWIGLDEGTIIKATTESVNKTTGEISSLDRYYISSLNFLNAHIAEQCARAVRRHWGIENDLHYVLDVNFYQDRTQCKNANYLQNRVLLNKWALGMIRKLQKEEETETGKEAKSVKRIMAKLQSPTAALEALTSLINK</sequence>